<dbReference type="EMBL" id="ML213626">
    <property type="protein sequence ID" value="TFK34951.1"/>
    <property type="molecule type" value="Genomic_DNA"/>
</dbReference>
<comment type="catalytic activity">
    <reaction evidence="18">
        <text>pyranose + acceptor = pyranos-2,3-diulose + reduced acceptor.</text>
        <dbReference type="EC" id="1.1.99.29"/>
    </reaction>
</comment>
<dbReference type="GO" id="GO:0050660">
    <property type="term" value="F:flavin adenine dinucleotide binding"/>
    <property type="evidence" value="ECO:0007669"/>
    <property type="project" value="InterPro"/>
</dbReference>
<dbReference type="InterPro" id="IPR036188">
    <property type="entry name" value="FAD/NAD-bd_sf"/>
</dbReference>
<evidence type="ECO:0000256" key="11">
    <source>
        <dbReference type="ARBA" id="ARBA00022827"/>
    </source>
</evidence>
<dbReference type="SUPFAM" id="SSF51905">
    <property type="entry name" value="FAD/NAD(P)-binding domain"/>
    <property type="match status" value="1"/>
</dbReference>
<feature type="domain" description="Glucose-methanol-choline oxidoreductase N-terminal" evidence="22">
    <location>
        <begin position="248"/>
        <end position="322"/>
    </location>
</feature>
<comment type="catalytic activity">
    <reaction evidence="19">
        <text>pyranose + acceptor = pyranos-3-ulose + reduced acceptor.</text>
        <dbReference type="EC" id="1.1.99.29"/>
    </reaction>
</comment>
<evidence type="ECO:0000256" key="1">
    <source>
        <dbReference type="ARBA" id="ARBA00000827"/>
    </source>
</evidence>
<keyword evidence="10" id="KW-0285">Flavoprotein</keyword>
<dbReference type="OrthoDB" id="269227at2759"/>
<evidence type="ECO:0000256" key="17">
    <source>
        <dbReference type="ARBA" id="ARBA00033986"/>
    </source>
</evidence>
<comment type="similarity">
    <text evidence="4">Belongs to the GMC oxidoreductase family.</text>
</comment>
<evidence type="ECO:0000256" key="8">
    <source>
        <dbReference type="ARBA" id="ARBA00016408"/>
    </source>
</evidence>
<feature type="domain" description="Glucose-methanol-choline oxidoreductase C-terminal" evidence="23">
    <location>
        <begin position="410"/>
        <end position="526"/>
    </location>
</feature>
<evidence type="ECO:0000313" key="25">
    <source>
        <dbReference type="Proteomes" id="UP000308652"/>
    </source>
</evidence>
<accession>A0A5C3M1S2</accession>
<comment type="catalytic activity">
    <reaction evidence="21">
        <text>a pyranoside + acceptor = a pyranosid-3,4-diulose + reduced acceptor.</text>
        <dbReference type="EC" id="1.1.99.29"/>
    </reaction>
</comment>
<dbReference type="AlphaFoldDB" id="A0A5C3M1S2"/>
<proteinExistence type="inferred from homology"/>
<dbReference type="Pfam" id="PF00732">
    <property type="entry name" value="GMC_oxred_N"/>
    <property type="match status" value="1"/>
</dbReference>
<evidence type="ECO:0000256" key="3">
    <source>
        <dbReference type="ARBA" id="ARBA00004613"/>
    </source>
</evidence>
<evidence type="ECO:0000256" key="6">
    <source>
        <dbReference type="ARBA" id="ARBA00013082"/>
    </source>
</evidence>
<evidence type="ECO:0000256" key="2">
    <source>
        <dbReference type="ARBA" id="ARBA00001974"/>
    </source>
</evidence>
<keyword evidence="11" id="KW-0274">FAD</keyword>
<dbReference type="NCBIfam" id="TIGR02462">
    <property type="entry name" value="pyranose_ox"/>
    <property type="match status" value="1"/>
</dbReference>
<dbReference type="InterPro" id="IPR012814">
    <property type="entry name" value="P2OX"/>
</dbReference>
<dbReference type="PANTHER" id="PTHR42784">
    <property type="entry name" value="PYRANOSE 2-OXIDASE"/>
    <property type="match status" value="1"/>
</dbReference>
<name>A0A5C3M1S2_9AGAR</name>
<comment type="catalytic activity">
    <reaction evidence="20">
        <text>a pyranoside + acceptor = a pyranosid-3-ulose + reduced acceptor.</text>
        <dbReference type="EC" id="1.1.99.29"/>
    </reaction>
</comment>
<evidence type="ECO:0000256" key="19">
    <source>
        <dbReference type="ARBA" id="ARBA00034029"/>
    </source>
</evidence>
<evidence type="ECO:0000256" key="9">
    <source>
        <dbReference type="ARBA" id="ARBA00022525"/>
    </source>
</evidence>
<dbReference type="SUPFAM" id="SSF54373">
    <property type="entry name" value="FAD-linked reductases, C-terminal domain"/>
    <property type="match status" value="1"/>
</dbReference>
<evidence type="ECO:0000256" key="4">
    <source>
        <dbReference type="ARBA" id="ARBA00010790"/>
    </source>
</evidence>
<dbReference type="Gene3D" id="3.50.50.60">
    <property type="entry name" value="FAD/NAD(P)-binding domain"/>
    <property type="match status" value="2"/>
</dbReference>
<comment type="subcellular location">
    <subcellularLocation>
        <location evidence="3">Secreted</location>
    </subcellularLocation>
</comment>
<dbReference type="GO" id="GO:0005576">
    <property type="term" value="C:extracellular region"/>
    <property type="evidence" value="ECO:0007669"/>
    <property type="project" value="UniProtKB-SubCell"/>
</dbReference>
<dbReference type="GO" id="GO:0033718">
    <property type="term" value="F:pyranose dehydrogenase (acceptor) activity"/>
    <property type="evidence" value="ECO:0007669"/>
    <property type="project" value="UniProtKB-EC"/>
</dbReference>
<evidence type="ECO:0000256" key="12">
    <source>
        <dbReference type="ARBA" id="ARBA00023002"/>
    </source>
</evidence>
<reference evidence="24 25" key="1">
    <citation type="journal article" date="2019" name="Nat. Ecol. Evol.">
        <title>Megaphylogeny resolves global patterns of mushroom evolution.</title>
        <authorList>
            <person name="Varga T."/>
            <person name="Krizsan K."/>
            <person name="Foldi C."/>
            <person name="Dima B."/>
            <person name="Sanchez-Garcia M."/>
            <person name="Sanchez-Ramirez S."/>
            <person name="Szollosi G.J."/>
            <person name="Szarkandi J.G."/>
            <person name="Papp V."/>
            <person name="Albert L."/>
            <person name="Andreopoulos W."/>
            <person name="Angelini C."/>
            <person name="Antonin V."/>
            <person name="Barry K.W."/>
            <person name="Bougher N.L."/>
            <person name="Buchanan P."/>
            <person name="Buyck B."/>
            <person name="Bense V."/>
            <person name="Catcheside P."/>
            <person name="Chovatia M."/>
            <person name="Cooper J."/>
            <person name="Damon W."/>
            <person name="Desjardin D."/>
            <person name="Finy P."/>
            <person name="Geml J."/>
            <person name="Haridas S."/>
            <person name="Hughes K."/>
            <person name="Justo A."/>
            <person name="Karasinski D."/>
            <person name="Kautmanova I."/>
            <person name="Kiss B."/>
            <person name="Kocsube S."/>
            <person name="Kotiranta H."/>
            <person name="LaButti K.M."/>
            <person name="Lechner B.E."/>
            <person name="Liimatainen K."/>
            <person name="Lipzen A."/>
            <person name="Lukacs Z."/>
            <person name="Mihaltcheva S."/>
            <person name="Morgado L.N."/>
            <person name="Niskanen T."/>
            <person name="Noordeloos M.E."/>
            <person name="Ohm R.A."/>
            <person name="Ortiz-Santana B."/>
            <person name="Ovrebo C."/>
            <person name="Racz N."/>
            <person name="Riley R."/>
            <person name="Savchenko A."/>
            <person name="Shiryaev A."/>
            <person name="Soop K."/>
            <person name="Spirin V."/>
            <person name="Szebenyi C."/>
            <person name="Tomsovsky M."/>
            <person name="Tulloss R.E."/>
            <person name="Uehling J."/>
            <person name="Grigoriev I.V."/>
            <person name="Vagvolgyi C."/>
            <person name="Papp T."/>
            <person name="Martin F.M."/>
            <person name="Miettinen O."/>
            <person name="Hibbett D.S."/>
            <person name="Nagy L.G."/>
        </authorList>
    </citation>
    <scope>NUCLEOTIDE SEQUENCE [LARGE SCALE GENOMIC DNA]</scope>
    <source>
        <strain evidence="24 25">CBS 166.37</strain>
    </source>
</reference>
<evidence type="ECO:0000256" key="18">
    <source>
        <dbReference type="ARBA" id="ARBA00034010"/>
    </source>
</evidence>
<keyword evidence="25" id="KW-1185">Reference proteome</keyword>
<comment type="function">
    <text evidence="13">Catalyzes the single-oxidation or sequential double oxidation reaction of carbohydrates primarily at carbon-2 and/or carbon-3 with the concomitant reduction of the flavin. The enzyme exhibits a broad sugar substrate specificity, oxidizing different aldopyranoses to the corresponding C-1, C-2, C-3 or C-1,2, C-2,3 and C-3,4 (di)dehydro sugars with substrate-specific regioselectivity. Accepts only a narrow range of electron acceptors such as substituted benzoquinones and complexed metal ions and reacts extremely slowly with O(2) as acceptor. May play a role in the natural recycling of plant matter by oxidizing all major monosaccharides in lignocellulose and by reducing quinone compounds or reactive radical species generated during lignin depolymerization.</text>
</comment>
<dbReference type="InterPro" id="IPR051473">
    <property type="entry name" value="P2Ox-like"/>
</dbReference>
<dbReference type="Proteomes" id="UP000308652">
    <property type="component" value="Unassembled WGS sequence"/>
</dbReference>
<evidence type="ECO:0000256" key="7">
    <source>
        <dbReference type="ARBA" id="ARBA00013177"/>
    </source>
</evidence>
<keyword evidence="9" id="KW-0964">Secreted</keyword>
<comment type="catalytic activity">
    <reaction evidence="1">
        <text>D-glucose + O2 = 2-dehydro-D-glucose + H2O2</text>
        <dbReference type="Rhea" id="RHEA:10552"/>
        <dbReference type="ChEBI" id="CHEBI:4167"/>
        <dbReference type="ChEBI" id="CHEBI:15379"/>
        <dbReference type="ChEBI" id="CHEBI:16240"/>
        <dbReference type="ChEBI" id="CHEBI:16609"/>
        <dbReference type="EC" id="1.1.3.10"/>
    </reaction>
</comment>
<evidence type="ECO:0000256" key="21">
    <source>
        <dbReference type="ARBA" id="ARBA00034059"/>
    </source>
</evidence>
<evidence type="ECO:0000256" key="15">
    <source>
        <dbReference type="ARBA" id="ARBA00031159"/>
    </source>
</evidence>
<evidence type="ECO:0000256" key="5">
    <source>
        <dbReference type="ARBA" id="ARBA00011881"/>
    </source>
</evidence>
<gene>
    <name evidence="24" type="ORF">BDQ12DRAFT_706791</name>
</gene>
<dbReference type="InterPro" id="IPR007867">
    <property type="entry name" value="GMC_OxRtase_C"/>
</dbReference>
<dbReference type="InterPro" id="IPR000172">
    <property type="entry name" value="GMC_OxRdtase_N"/>
</dbReference>
<evidence type="ECO:0000259" key="22">
    <source>
        <dbReference type="Pfam" id="PF00732"/>
    </source>
</evidence>
<protein>
    <recommendedName>
        <fullName evidence="8">Pyranose 2-oxidase</fullName>
        <ecNumber evidence="6">1.1.3.10</ecNumber>
        <ecNumber evidence="7">1.1.99.29</ecNumber>
    </recommendedName>
    <alternativeName>
        <fullName evidence="15">FAD-oxidoreductase</fullName>
    </alternativeName>
    <alternativeName>
        <fullName evidence="14">Glucose 2-oxidase</fullName>
    </alternativeName>
    <alternativeName>
        <fullName evidence="16">Pyranose:oxygen 2-oxidoreductase</fullName>
    </alternativeName>
</protein>
<dbReference type="STRING" id="68775.A0A5C3M1S2"/>
<evidence type="ECO:0000259" key="23">
    <source>
        <dbReference type="Pfam" id="PF05199"/>
    </source>
</evidence>
<dbReference type="Pfam" id="PF05199">
    <property type="entry name" value="GMC_oxred_C"/>
    <property type="match status" value="1"/>
</dbReference>
<evidence type="ECO:0000256" key="14">
    <source>
        <dbReference type="ARBA" id="ARBA00030508"/>
    </source>
</evidence>
<dbReference type="GO" id="GO:0050233">
    <property type="term" value="F:pyranose oxidase activity"/>
    <property type="evidence" value="ECO:0007669"/>
    <property type="project" value="UniProtKB-EC"/>
</dbReference>
<organism evidence="24 25">
    <name type="scientific">Crucibulum laeve</name>
    <dbReference type="NCBI Taxonomy" id="68775"/>
    <lineage>
        <taxon>Eukaryota</taxon>
        <taxon>Fungi</taxon>
        <taxon>Dikarya</taxon>
        <taxon>Basidiomycota</taxon>
        <taxon>Agaricomycotina</taxon>
        <taxon>Agaricomycetes</taxon>
        <taxon>Agaricomycetidae</taxon>
        <taxon>Agaricales</taxon>
        <taxon>Agaricineae</taxon>
        <taxon>Nidulariaceae</taxon>
        <taxon>Crucibulum</taxon>
    </lineage>
</organism>
<dbReference type="EC" id="1.1.99.29" evidence="7"/>
<evidence type="ECO:0000256" key="16">
    <source>
        <dbReference type="ARBA" id="ARBA00031330"/>
    </source>
</evidence>
<evidence type="ECO:0000256" key="10">
    <source>
        <dbReference type="ARBA" id="ARBA00022630"/>
    </source>
</evidence>
<evidence type="ECO:0000256" key="13">
    <source>
        <dbReference type="ARBA" id="ARBA00024699"/>
    </source>
</evidence>
<evidence type="ECO:0000313" key="24">
    <source>
        <dbReference type="EMBL" id="TFK34951.1"/>
    </source>
</evidence>
<sequence>MPFRLSIDDIYALLSKFIQSGQADDNGPVIFADVFIAGSGPVACAYARTILDERPKTKIYMAEIGSQEHPIRGAHQKNSVNITKSALQPVSIAADETYQTTLSRASWSPPITSDTVDLAMEGYNAQQDPRLNLRGTGMTRTVGGMGTHWTCACPTPHIEEAMHLERIIPRPELDILLERAATLLNVHSNEYDNSIRHTVVKEMLTKLLPAERSLANIPLAVERRIDNPDYVTWTGANTVLGHQIDKFKLLAETRVTRIFMWPQIPGMTMPRAMAALLRNMNTDEDVLVIAKAFVIACGAIGTPQILWNSHIRPSSLGKYLTEQSVAFSQVVFDRNIITSIEKDPRWAERIKTHKEKHPKDPLPIPFNDPEPQLVIRYTSNHPWHAQIHRDALSYGSVGTRFFGKSDLVEDNRVEFGDVSDIYGMPQPTFYVSRTDEDGKHDQQMMRDMTDIANTFGGFLPGSEPQFLEPGLAFHITGTTRLGSDHQTSVADANSLVHGTQNLWVGGNGCIPDATACNPTRTSVALAIKGALALCKYVDSVDQSEIMF</sequence>
<comment type="cofactor">
    <cofactor evidence="2">
        <name>FAD</name>
        <dbReference type="ChEBI" id="CHEBI:57692"/>
    </cofactor>
</comment>
<comment type="catalytic activity">
    <reaction evidence="17">
        <text>pyranose + acceptor = pyranos-2-ulose + reduced acceptor.</text>
        <dbReference type="EC" id="1.1.99.29"/>
    </reaction>
</comment>
<dbReference type="EC" id="1.1.3.10" evidence="6"/>
<evidence type="ECO:0000256" key="20">
    <source>
        <dbReference type="ARBA" id="ARBA00034050"/>
    </source>
</evidence>
<keyword evidence="12" id="KW-0560">Oxidoreductase</keyword>
<comment type="subunit">
    <text evidence="5">Homotetramer.</text>
</comment>
<dbReference type="PANTHER" id="PTHR42784:SF1">
    <property type="entry name" value="PYRANOSE 2-OXIDASE"/>
    <property type="match status" value="1"/>
</dbReference>